<dbReference type="GO" id="GO:0016020">
    <property type="term" value="C:membrane"/>
    <property type="evidence" value="ECO:0007669"/>
    <property type="project" value="TreeGrafter"/>
</dbReference>
<dbReference type="InterPro" id="IPR056332">
    <property type="entry name" value="Beta-prop_BBS7"/>
</dbReference>
<evidence type="ECO:0000313" key="6">
    <source>
        <dbReference type="Proteomes" id="UP001295684"/>
    </source>
</evidence>
<dbReference type="PANTHER" id="PTHR16074">
    <property type="entry name" value="BARDET-BIEDL SYNDROME 7 PROTEIN"/>
    <property type="match status" value="1"/>
</dbReference>
<dbReference type="Pfam" id="PF23349">
    <property type="entry name" value="BBS7_hp"/>
    <property type="match status" value="1"/>
</dbReference>
<feature type="domain" description="BBS7 GAE" evidence="2">
    <location>
        <begin position="325"/>
        <end position="418"/>
    </location>
</feature>
<dbReference type="Pfam" id="PF23743">
    <property type="entry name" value="Beta-prop_BBS7"/>
    <property type="match status" value="1"/>
</dbReference>
<comment type="caution">
    <text evidence="5">The sequence shown here is derived from an EMBL/GenBank/DDBJ whole genome shotgun (WGS) entry which is preliminary data.</text>
</comment>
<dbReference type="Pfam" id="PF23360">
    <property type="entry name" value="BBS7_GAE"/>
    <property type="match status" value="1"/>
</dbReference>
<keyword evidence="6" id="KW-1185">Reference proteome</keyword>
<dbReference type="Pfam" id="PF23361">
    <property type="entry name" value="BBS7_pf"/>
    <property type="match status" value="1"/>
</dbReference>
<evidence type="ECO:0000259" key="3">
    <source>
        <dbReference type="Pfam" id="PF23361"/>
    </source>
</evidence>
<feature type="domain" description="BBS7 platform" evidence="3">
    <location>
        <begin position="436"/>
        <end position="537"/>
    </location>
</feature>
<name>A0AAD1X6E5_EUPCR</name>
<evidence type="ECO:0000259" key="4">
    <source>
        <dbReference type="Pfam" id="PF23743"/>
    </source>
</evidence>
<reference evidence="5" key="1">
    <citation type="submission" date="2023-07" db="EMBL/GenBank/DDBJ databases">
        <authorList>
            <consortium name="AG Swart"/>
            <person name="Singh M."/>
            <person name="Singh A."/>
            <person name="Seah K."/>
            <person name="Emmerich C."/>
        </authorList>
    </citation>
    <scope>NUCLEOTIDE SEQUENCE</scope>
    <source>
        <strain evidence="5">DP1</strain>
    </source>
</reference>
<feature type="domain" description="BBS7 helical hairpin" evidence="1">
    <location>
        <begin position="542"/>
        <end position="656"/>
    </location>
</feature>
<dbReference type="GO" id="GO:0008104">
    <property type="term" value="P:intracellular protein localization"/>
    <property type="evidence" value="ECO:0007669"/>
    <property type="project" value="TreeGrafter"/>
</dbReference>
<dbReference type="SUPFAM" id="SSF50978">
    <property type="entry name" value="WD40 repeat-like"/>
    <property type="match status" value="1"/>
</dbReference>
<proteinExistence type="predicted"/>
<organism evidence="5 6">
    <name type="scientific">Euplotes crassus</name>
    <dbReference type="NCBI Taxonomy" id="5936"/>
    <lineage>
        <taxon>Eukaryota</taxon>
        <taxon>Sar</taxon>
        <taxon>Alveolata</taxon>
        <taxon>Ciliophora</taxon>
        <taxon>Intramacronucleata</taxon>
        <taxon>Spirotrichea</taxon>
        <taxon>Hypotrichia</taxon>
        <taxon>Euplotida</taxon>
        <taxon>Euplotidae</taxon>
        <taxon>Moneuplotes</taxon>
    </lineage>
</organism>
<dbReference type="GO" id="GO:0036064">
    <property type="term" value="C:ciliary basal body"/>
    <property type="evidence" value="ECO:0007669"/>
    <property type="project" value="TreeGrafter"/>
</dbReference>
<dbReference type="InterPro" id="IPR056333">
    <property type="entry name" value="BBS7_pf_dom"/>
</dbReference>
<dbReference type="Proteomes" id="UP001295684">
    <property type="component" value="Unassembled WGS sequence"/>
</dbReference>
<dbReference type="AlphaFoldDB" id="A0AAD1X6E5"/>
<protein>
    <submittedName>
        <fullName evidence="5">Uncharacterized protein</fullName>
    </submittedName>
</protein>
<evidence type="ECO:0000313" key="5">
    <source>
        <dbReference type="EMBL" id="CAI2359386.1"/>
    </source>
</evidence>
<evidence type="ECO:0000259" key="1">
    <source>
        <dbReference type="Pfam" id="PF23349"/>
    </source>
</evidence>
<sequence length="661" mass="74562">MFEFKKGNLIQTWKTEQMDKEISTIAISESNKKINSFCASGHSIRGINKKGKEFFKFDTNHTEDIQNLYVDGSNLWSSGDYILNSYKGTKSGIEDNFYYLSDDKIYDMLVANVSGSLVFNSVLACDDSSVRVLNESDIYYSQNFNSPVLSIHDSTKISGSSTPNIAYGLKNGSFGMIDMQRDSPLILWDVNETLTSSAPINKIYSGKLIDDGDDNDIIIAREDGSLEIYSFNEGEKPYQKYCLNFQESIVGIGIGNISRTDYKEIVVSLFSGKVAGLLDSNAEDIIVDQKNEEEQKSKKKLIDKYEQKKVKDTNTFTGAGIVGFKARYNFILVPSEAAYQLMIESQTEMSILMIQSNINIDILDEDEIPAVVSFSDNDSGQFIATFRMNEPTNNIVLKVRASEGLHGSINAFIIPHKETSKICKRLDISILPLGLHEKISNLPNTEDLELSSITFTGTFTQKDVLSWISGSLPNVPKVYDQEQFVLYYKSTFVGTYLKIAIMREKCVISSNNLSALTILRKSIASEANSKGKQYEISSEIADESVETNLSLIHPKLEEQYKLARNVQLIDGLKELQMQEEDLNFLSDEYKEILGNAEKIKKSFESQPRKLHFLWGIIADLYNDIAIIKGIHDVSGQIPKLKQILNNYDFDELVQFFKLLFR</sequence>
<dbReference type="GO" id="GO:0060271">
    <property type="term" value="P:cilium assembly"/>
    <property type="evidence" value="ECO:0007669"/>
    <property type="project" value="TreeGrafter"/>
</dbReference>
<dbReference type="InterPro" id="IPR056334">
    <property type="entry name" value="BBS7_GAE_dom"/>
</dbReference>
<dbReference type="EMBL" id="CAMPGE010000633">
    <property type="protein sequence ID" value="CAI2359386.1"/>
    <property type="molecule type" value="Genomic_DNA"/>
</dbReference>
<dbReference type="InterPro" id="IPR056335">
    <property type="entry name" value="BBS7_hairpin"/>
</dbReference>
<accession>A0AAD1X6E5</accession>
<gene>
    <name evidence="5" type="ORF">ECRASSUSDP1_LOCUS675</name>
</gene>
<dbReference type="InterPro" id="IPR036322">
    <property type="entry name" value="WD40_repeat_dom_sf"/>
</dbReference>
<dbReference type="PANTHER" id="PTHR16074:SF4">
    <property type="entry name" value="BARDET-BIEDL SYNDROME 7 PROTEIN"/>
    <property type="match status" value="1"/>
</dbReference>
<evidence type="ECO:0000259" key="2">
    <source>
        <dbReference type="Pfam" id="PF23360"/>
    </source>
</evidence>
<dbReference type="GO" id="GO:0034464">
    <property type="term" value="C:BBSome"/>
    <property type="evidence" value="ECO:0007669"/>
    <property type="project" value="TreeGrafter"/>
</dbReference>
<feature type="domain" description="BBS7 beta-propeller" evidence="4">
    <location>
        <begin position="1"/>
        <end position="277"/>
    </location>
</feature>
<dbReference type="GO" id="GO:0005930">
    <property type="term" value="C:axoneme"/>
    <property type="evidence" value="ECO:0007669"/>
    <property type="project" value="TreeGrafter"/>
</dbReference>